<dbReference type="RefSeq" id="WP_108849835.1">
    <property type="nucleotide sequence ID" value="NZ_AP019697.1"/>
</dbReference>
<dbReference type="Proteomes" id="UP000320585">
    <property type="component" value="Chromosome"/>
</dbReference>
<name>A0A8D4UTX8_9FIRM</name>
<dbReference type="PANTHER" id="PTHR38659">
    <property type="entry name" value="METAL-DEPENDENT PHOSPHOHYDROLASE"/>
    <property type="match status" value="1"/>
</dbReference>
<dbReference type="Gene3D" id="1.10.3210.10">
    <property type="entry name" value="Hypothetical protein af1432"/>
    <property type="match status" value="1"/>
</dbReference>
<organism evidence="1 2">
    <name type="scientific">Dialister hominis</name>
    <dbReference type="NCBI Taxonomy" id="2582419"/>
    <lineage>
        <taxon>Bacteria</taxon>
        <taxon>Bacillati</taxon>
        <taxon>Bacillota</taxon>
        <taxon>Negativicutes</taxon>
        <taxon>Veillonellales</taxon>
        <taxon>Veillonellaceae</taxon>
        <taxon>Dialister</taxon>
    </lineage>
</organism>
<dbReference type="AlphaFoldDB" id="A0A8D4UTX8"/>
<evidence type="ECO:0000313" key="1">
    <source>
        <dbReference type="EMBL" id="BBK24737.1"/>
    </source>
</evidence>
<keyword evidence="2" id="KW-1185">Reference proteome</keyword>
<dbReference type="GeneID" id="92715893"/>
<protein>
    <submittedName>
        <fullName evidence="1">HDIG domain-containing protein</fullName>
    </submittedName>
</protein>
<dbReference type="SUPFAM" id="SSF109604">
    <property type="entry name" value="HD-domain/PDEase-like"/>
    <property type="match status" value="1"/>
</dbReference>
<proteinExistence type="predicted"/>
<evidence type="ECO:0000313" key="2">
    <source>
        <dbReference type="Proteomes" id="UP000320585"/>
    </source>
</evidence>
<dbReference type="OrthoDB" id="9801160at2"/>
<reference evidence="2" key="1">
    <citation type="submission" date="2019-05" db="EMBL/GenBank/DDBJ databases">
        <title>Complete genome sequencing of Dialister sp. strain 5BBH33.</title>
        <authorList>
            <person name="Sakamoto M."/>
            <person name="Murakami T."/>
            <person name="Mori H."/>
        </authorList>
    </citation>
    <scope>NUCLEOTIDE SEQUENCE [LARGE SCALE GENOMIC DNA]</scope>
    <source>
        <strain evidence="2">5BBH33</strain>
    </source>
</reference>
<dbReference type="KEGG" id="dho:Dia5BBH33_06720"/>
<accession>A0A8D4UTX8</accession>
<dbReference type="EMBL" id="AP019697">
    <property type="protein sequence ID" value="BBK24737.1"/>
    <property type="molecule type" value="Genomic_DNA"/>
</dbReference>
<gene>
    <name evidence="1" type="ORF">Dia5BBH33_06720</name>
</gene>
<dbReference type="PANTHER" id="PTHR38659:SF2">
    <property type="entry name" value="HDIG DOMAIN PROTEIN"/>
    <property type="match status" value="1"/>
</dbReference>
<sequence>MGQLTLAKAKEILPKYTTEDHLFTHAAAVSAAMGAMAAIYGGDKDHWEAIGYLHDVDYEKYPNEHCHHVREFLAPEGVDEDDIKTIISHGYGLCTDEVIPTTDIEKSLFTVDELTGVVHAYALMRPEGITGMDVKGLKKKFKDKRFAAGCNRDVIKKGFEMLGLDQNVVMQACIDGMTEHKDELGLK</sequence>